<comment type="caution">
    <text evidence="1">The sequence shown here is derived from an EMBL/GenBank/DDBJ whole genome shotgun (WGS) entry which is preliminary data.</text>
</comment>
<reference evidence="1" key="1">
    <citation type="journal article" date="2015" name="Nature">
        <title>Complex archaea that bridge the gap between prokaryotes and eukaryotes.</title>
        <authorList>
            <person name="Spang A."/>
            <person name="Saw J.H."/>
            <person name="Jorgensen S.L."/>
            <person name="Zaremba-Niedzwiedzka K."/>
            <person name="Martijn J."/>
            <person name="Lind A.E."/>
            <person name="van Eijk R."/>
            <person name="Schleper C."/>
            <person name="Guy L."/>
            <person name="Ettema T.J."/>
        </authorList>
    </citation>
    <scope>NUCLEOTIDE SEQUENCE</scope>
</reference>
<gene>
    <name evidence="1" type="ORF">LCGC14_0790770</name>
</gene>
<name>A0A0F9SZQ3_9ZZZZ</name>
<organism evidence="1">
    <name type="scientific">marine sediment metagenome</name>
    <dbReference type="NCBI Taxonomy" id="412755"/>
    <lineage>
        <taxon>unclassified sequences</taxon>
        <taxon>metagenomes</taxon>
        <taxon>ecological metagenomes</taxon>
    </lineage>
</organism>
<protein>
    <recommendedName>
        <fullName evidence="2">Zinc-ribbon domain-containing protein</fullName>
    </recommendedName>
</protein>
<proteinExistence type="predicted"/>
<evidence type="ECO:0008006" key="2">
    <source>
        <dbReference type="Google" id="ProtNLM"/>
    </source>
</evidence>
<accession>A0A0F9SZQ3</accession>
<evidence type="ECO:0000313" key="1">
    <source>
        <dbReference type="EMBL" id="KKN34733.1"/>
    </source>
</evidence>
<sequence>MGKRITIEFIKQFAKEKGGECISVEYINPKMPIKWKCLHGHIWKSPWKSMYDGRWCRECHVESIKLGIGVAQKIAKERNGKCLSIKYINWKSKLEWKCDRGHKWSACLDNIKNKKQWCPDCAFDRRRLSIKDCIAAAAKFGGKCLSTEYKMAKSKIRWCCEKGHEWDAVASGVFYCNKWCPRCRDKSQNMLANNIKEIYAGCVVEQKYRGFKWLDTKNGGRQELDIWLPEIKLAIEYDGQGHFYPVNFGGCDNETAKKIFEKTKRLDKIKNRKIKKHLDDIKHFIRFSYKDNIFDIELVKKKLIDNNITIGDINE</sequence>
<dbReference type="AlphaFoldDB" id="A0A0F9SZQ3"/>
<dbReference type="EMBL" id="LAZR01002088">
    <property type="protein sequence ID" value="KKN34733.1"/>
    <property type="molecule type" value="Genomic_DNA"/>
</dbReference>